<name>X1HE08_9ZZZZ</name>
<feature type="non-terminal residue" evidence="1">
    <location>
        <position position="1"/>
    </location>
</feature>
<dbReference type="EMBL" id="BARU01032141">
    <property type="protein sequence ID" value="GAH67642.1"/>
    <property type="molecule type" value="Genomic_DNA"/>
</dbReference>
<reference evidence="1" key="1">
    <citation type="journal article" date="2014" name="Front. Microbiol.">
        <title>High frequency of phylogenetically diverse reductive dehalogenase-homologous genes in deep subseafloor sedimentary metagenomes.</title>
        <authorList>
            <person name="Kawai M."/>
            <person name="Futagami T."/>
            <person name="Toyoda A."/>
            <person name="Takaki Y."/>
            <person name="Nishi S."/>
            <person name="Hori S."/>
            <person name="Arai W."/>
            <person name="Tsubouchi T."/>
            <person name="Morono Y."/>
            <person name="Uchiyama I."/>
            <person name="Ito T."/>
            <person name="Fujiyama A."/>
            <person name="Inagaki F."/>
            <person name="Takami H."/>
        </authorList>
    </citation>
    <scope>NUCLEOTIDE SEQUENCE</scope>
    <source>
        <strain evidence="1">Expedition CK06-06</strain>
    </source>
</reference>
<proteinExistence type="predicted"/>
<organism evidence="1">
    <name type="scientific">marine sediment metagenome</name>
    <dbReference type="NCBI Taxonomy" id="412755"/>
    <lineage>
        <taxon>unclassified sequences</taxon>
        <taxon>metagenomes</taxon>
        <taxon>ecological metagenomes</taxon>
    </lineage>
</organism>
<gene>
    <name evidence="1" type="ORF">S03H2_50720</name>
</gene>
<evidence type="ECO:0000313" key="1">
    <source>
        <dbReference type="EMBL" id="GAH67642.1"/>
    </source>
</evidence>
<comment type="caution">
    <text evidence="1">The sequence shown here is derived from an EMBL/GenBank/DDBJ whole genome shotgun (WGS) entry which is preliminary data.</text>
</comment>
<dbReference type="AlphaFoldDB" id="X1HE08"/>
<protein>
    <submittedName>
        <fullName evidence="1">Uncharacterized protein</fullName>
    </submittedName>
</protein>
<accession>X1HE08</accession>
<sequence>GLNSPFKQPDICDLADTDLAPVIIGALRYFAG</sequence>